<evidence type="ECO:0000259" key="1">
    <source>
        <dbReference type="SMART" id="SM00481"/>
    </source>
</evidence>
<dbReference type="Gene3D" id="3.20.20.140">
    <property type="entry name" value="Metal-dependent hydrolases"/>
    <property type="match status" value="1"/>
</dbReference>
<name>A0A1Y4DMQ2_9BACT</name>
<dbReference type="InterPro" id="IPR004013">
    <property type="entry name" value="PHP_dom"/>
</dbReference>
<dbReference type="CDD" id="cd07438">
    <property type="entry name" value="PHP_HisPPase_AMP"/>
    <property type="match status" value="1"/>
</dbReference>
<dbReference type="GO" id="GO:0004534">
    <property type="term" value="F:5'-3' RNA exonuclease activity"/>
    <property type="evidence" value="ECO:0007669"/>
    <property type="project" value="TreeGrafter"/>
</dbReference>
<keyword evidence="3" id="KW-1185">Reference proteome</keyword>
<dbReference type="AlphaFoldDB" id="A0A1Y4DMQ2"/>
<dbReference type="InterPro" id="IPR052018">
    <property type="entry name" value="PHP_domain"/>
</dbReference>
<dbReference type="PANTHER" id="PTHR42924">
    <property type="entry name" value="EXONUCLEASE"/>
    <property type="match status" value="1"/>
</dbReference>
<dbReference type="PANTHER" id="PTHR42924:SF3">
    <property type="entry name" value="POLYMERASE_HISTIDINOL PHOSPHATASE N-TERMINAL DOMAIN-CONTAINING PROTEIN"/>
    <property type="match status" value="1"/>
</dbReference>
<dbReference type="InterPro" id="IPR003141">
    <property type="entry name" value="Pol/His_phosphatase_N"/>
</dbReference>
<dbReference type="Gene3D" id="1.10.150.650">
    <property type="match status" value="1"/>
</dbReference>
<feature type="domain" description="Polymerase/histidinol phosphatase N-terminal" evidence="1">
    <location>
        <begin position="4"/>
        <end position="69"/>
    </location>
</feature>
<accession>A0A1Y4DMQ2</accession>
<evidence type="ECO:0000313" key="2">
    <source>
        <dbReference type="EMBL" id="OUO57590.1"/>
    </source>
</evidence>
<reference evidence="3" key="1">
    <citation type="submission" date="2017-04" db="EMBL/GenBank/DDBJ databases">
        <title>Function of individual gut microbiota members based on whole genome sequencing of pure cultures obtained from chicken caecum.</title>
        <authorList>
            <person name="Medvecky M."/>
            <person name="Cejkova D."/>
            <person name="Polansky O."/>
            <person name="Karasova D."/>
            <person name="Kubasova T."/>
            <person name="Cizek A."/>
            <person name="Rychlik I."/>
        </authorList>
    </citation>
    <scope>NUCLEOTIDE SEQUENCE [LARGE SCALE GENOMIC DNA]</scope>
    <source>
        <strain evidence="3">An273</strain>
    </source>
</reference>
<comment type="caution">
    <text evidence="2">The sequence shown here is derived from an EMBL/GenBank/DDBJ whole genome shotgun (WGS) entry which is preliminary data.</text>
</comment>
<dbReference type="OrthoDB" id="9804333at2"/>
<dbReference type="Proteomes" id="UP000196368">
    <property type="component" value="Unassembled WGS sequence"/>
</dbReference>
<dbReference type="EMBL" id="NFJD01000001">
    <property type="protein sequence ID" value="OUO57590.1"/>
    <property type="molecule type" value="Genomic_DNA"/>
</dbReference>
<dbReference type="GO" id="GO:0035312">
    <property type="term" value="F:5'-3' DNA exonuclease activity"/>
    <property type="evidence" value="ECO:0007669"/>
    <property type="project" value="TreeGrafter"/>
</dbReference>
<dbReference type="SUPFAM" id="SSF89550">
    <property type="entry name" value="PHP domain-like"/>
    <property type="match status" value="1"/>
</dbReference>
<dbReference type="RefSeq" id="WP_087287197.1">
    <property type="nucleotide sequence ID" value="NZ_NFJD01000001.1"/>
</dbReference>
<dbReference type="Pfam" id="PF02811">
    <property type="entry name" value="PHP"/>
    <property type="match status" value="1"/>
</dbReference>
<organism evidence="2 3">
    <name type="scientific">Candidatus Avelusimicrobium gallicola</name>
    <dbReference type="NCBI Taxonomy" id="2562704"/>
    <lineage>
        <taxon>Bacteria</taxon>
        <taxon>Pseudomonadati</taxon>
        <taxon>Elusimicrobiota</taxon>
        <taxon>Elusimicrobia</taxon>
        <taxon>Elusimicrobiales</taxon>
        <taxon>Elusimicrobiaceae</taxon>
        <taxon>Candidatus Avelusimicrobium</taxon>
    </lineage>
</organism>
<proteinExistence type="predicted"/>
<sequence>MPKVDLHTHSNFSDGTSTPEEVVLSALKTGITVYALTDHDTTDGVRRAAAVCKEHRILFTPGVEISTREHDHLHFTGYNLDLDNADFQAFLAQNRHNRQERIRQIIRQLQQAGVDITEQDVFSRAPNTVSRAHVADALKAKKIVSSRQEGFRKYLVPGQPGYVPSAGVTAIEAIQHIKRAGGIAVIAHPGIVAEHWNFPAWTEAGLDGVEVFYPAHTFTMRQDLLAIARKYGLLATAGSDYHGPQGGRNSTPGMQIPQSHYDKLLRKLFNR</sequence>
<protein>
    <recommendedName>
        <fullName evidence="1">Polymerase/histidinol phosphatase N-terminal domain-containing protein</fullName>
    </recommendedName>
</protein>
<dbReference type="SMART" id="SM00481">
    <property type="entry name" value="POLIIIAc"/>
    <property type="match status" value="1"/>
</dbReference>
<evidence type="ECO:0000313" key="3">
    <source>
        <dbReference type="Proteomes" id="UP000196368"/>
    </source>
</evidence>
<dbReference type="InterPro" id="IPR016195">
    <property type="entry name" value="Pol/histidinol_Pase-like"/>
</dbReference>
<gene>
    <name evidence="2" type="ORF">B5F75_02105</name>
</gene>